<organism evidence="2">
    <name type="scientific">Mycobacterium xenopi 4042</name>
    <dbReference type="NCBI Taxonomy" id="1299334"/>
    <lineage>
        <taxon>Bacteria</taxon>
        <taxon>Bacillati</taxon>
        <taxon>Actinomycetota</taxon>
        <taxon>Actinomycetes</taxon>
        <taxon>Mycobacteriales</taxon>
        <taxon>Mycobacteriaceae</taxon>
        <taxon>Mycobacterium</taxon>
    </lineage>
</organism>
<sequence>MLAVAGGGPKRRACPHVSADGSSVKGCEPPGDAARRGDAADRRRGRPATMQSAAMRRSGV</sequence>
<proteinExistence type="predicted"/>
<accession>X8CGF3</accession>
<name>X8CGF3_MYCXE</name>
<evidence type="ECO:0000313" key="2">
    <source>
        <dbReference type="EMBL" id="EUA54528.1"/>
    </source>
</evidence>
<feature type="compositionally biased region" description="Basic and acidic residues" evidence="1">
    <location>
        <begin position="33"/>
        <end position="42"/>
    </location>
</feature>
<evidence type="ECO:0000256" key="1">
    <source>
        <dbReference type="SAM" id="MobiDB-lite"/>
    </source>
</evidence>
<gene>
    <name evidence="2" type="ORF">I553_1520</name>
</gene>
<protein>
    <submittedName>
        <fullName evidence="2">Uncharacterized protein</fullName>
    </submittedName>
</protein>
<feature type="region of interest" description="Disordered" evidence="1">
    <location>
        <begin position="1"/>
        <end position="60"/>
    </location>
</feature>
<reference evidence="2" key="1">
    <citation type="submission" date="2014-01" db="EMBL/GenBank/DDBJ databases">
        <authorList>
            <person name="Brown-Elliot B."/>
            <person name="Wallace R."/>
            <person name="Lenaerts A."/>
            <person name="Ordway D."/>
            <person name="DeGroote M.A."/>
            <person name="Parker T."/>
            <person name="Sizemore C."/>
            <person name="Tallon L.J."/>
            <person name="Sadzewicz L.K."/>
            <person name="Sengamalay N."/>
            <person name="Fraser C.M."/>
            <person name="Hine E."/>
            <person name="Shefchek K.A."/>
            <person name="Das S.P."/>
            <person name="Tettelin H."/>
        </authorList>
    </citation>
    <scope>NUCLEOTIDE SEQUENCE [LARGE SCALE GENOMIC DNA]</scope>
    <source>
        <strain evidence="2">4042</strain>
    </source>
</reference>
<dbReference type="AlphaFoldDB" id="X8CGF3"/>
<dbReference type="EMBL" id="JAOB01000032">
    <property type="protein sequence ID" value="EUA54528.1"/>
    <property type="molecule type" value="Genomic_DNA"/>
</dbReference>
<comment type="caution">
    <text evidence="2">The sequence shown here is derived from an EMBL/GenBank/DDBJ whole genome shotgun (WGS) entry which is preliminary data.</text>
</comment>